<sequence>KTSNAYFNLAHKTPRVIEKGLLAVADGGNKIIVLAQFTSTGIHRRINSAITSSGAIYGTLIQGVINHTTTLTKQKDQLVLGINTTANAIKNPVYAFAFSSKRTVLVFTRTVLNKTSKTSSRFKTGFLMTKESIIKPASEEAHAFLGRVKVATHTFGAIVFDKEPTRITDLKVEEIGKDYAIIVWRTNHYATSKVSYGFTFDYGKSIQSNERVKEHRIKITEL</sequence>
<dbReference type="AlphaFoldDB" id="X0Y920"/>
<gene>
    <name evidence="1" type="ORF">S01H1_79904</name>
</gene>
<feature type="non-terminal residue" evidence="1">
    <location>
        <position position="222"/>
    </location>
</feature>
<evidence type="ECO:0000313" key="1">
    <source>
        <dbReference type="EMBL" id="GAG43802.1"/>
    </source>
</evidence>
<organism evidence="1">
    <name type="scientific">marine sediment metagenome</name>
    <dbReference type="NCBI Taxonomy" id="412755"/>
    <lineage>
        <taxon>unclassified sequences</taxon>
        <taxon>metagenomes</taxon>
        <taxon>ecological metagenomes</taxon>
    </lineage>
</organism>
<feature type="non-terminal residue" evidence="1">
    <location>
        <position position="1"/>
    </location>
</feature>
<reference evidence="1" key="1">
    <citation type="journal article" date="2014" name="Front. Microbiol.">
        <title>High frequency of phylogenetically diverse reductive dehalogenase-homologous genes in deep subseafloor sedimentary metagenomes.</title>
        <authorList>
            <person name="Kawai M."/>
            <person name="Futagami T."/>
            <person name="Toyoda A."/>
            <person name="Takaki Y."/>
            <person name="Nishi S."/>
            <person name="Hori S."/>
            <person name="Arai W."/>
            <person name="Tsubouchi T."/>
            <person name="Morono Y."/>
            <person name="Uchiyama I."/>
            <person name="Ito T."/>
            <person name="Fujiyama A."/>
            <person name="Inagaki F."/>
            <person name="Takami H."/>
        </authorList>
    </citation>
    <scope>NUCLEOTIDE SEQUENCE</scope>
    <source>
        <strain evidence="1">Expedition CK06-06</strain>
    </source>
</reference>
<comment type="caution">
    <text evidence="1">The sequence shown here is derived from an EMBL/GenBank/DDBJ whole genome shotgun (WGS) entry which is preliminary data.</text>
</comment>
<protein>
    <submittedName>
        <fullName evidence="1">Uncharacterized protein</fullName>
    </submittedName>
</protein>
<dbReference type="EMBL" id="BARS01053908">
    <property type="protein sequence ID" value="GAG43802.1"/>
    <property type="molecule type" value="Genomic_DNA"/>
</dbReference>
<proteinExistence type="predicted"/>
<accession>X0Y920</accession>
<name>X0Y920_9ZZZZ</name>